<dbReference type="RefSeq" id="WP_319928377.1">
    <property type="nucleotide sequence ID" value="NZ_VCDN01000003.1"/>
</dbReference>
<keyword evidence="1" id="KW-0732">Signal</keyword>
<gene>
    <name evidence="2" type="ORF">FE392_01050</name>
</gene>
<evidence type="ECO:0000313" key="3">
    <source>
        <dbReference type="Proteomes" id="UP001271890"/>
    </source>
</evidence>
<organism evidence="2 3">
    <name type="scientific">Xenorhabdus santafensis</name>
    <dbReference type="NCBI Taxonomy" id="2582833"/>
    <lineage>
        <taxon>Bacteria</taxon>
        <taxon>Pseudomonadati</taxon>
        <taxon>Pseudomonadota</taxon>
        <taxon>Gammaproteobacteria</taxon>
        <taxon>Enterobacterales</taxon>
        <taxon>Morganellaceae</taxon>
        <taxon>Xenorhabdus</taxon>
    </lineage>
</organism>
<proteinExistence type="predicted"/>
<keyword evidence="3" id="KW-1185">Reference proteome</keyword>
<dbReference type="EMBL" id="VCDN01000003">
    <property type="protein sequence ID" value="MDX7985925.1"/>
    <property type="molecule type" value="Genomic_DNA"/>
</dbReference>
<evidence type="ECO:0000256" key="1">
    <source>
        <dbReference type="SAM" id="SignalP"/>
    </source>
</evidence>
<feature type="chain" id="PRO_5045292680" description="Secreted protein" evidence="1">
    <location>
        <begin position="28"/>
        <end position="214"/>
    </location>
</feature>
<protein>
    <recommendedName>
        <fullName evidence="4">Secreted protein</fullName>
    </recommendedName>
</protein>
<reference evidence="3" key="1">
    <citation type="journal article" date="2024" name="Toxins">
        <title>Genome Sequence Analysis of Native Xenorhabdus Strains Isolated from Entomopathogenic Nematodes in Argentina.</title>
        <authorList>
            <person name="Palma L."/>
            <person name="Frizzo L."/>
            <person name="Kaiser S."/>
            <person name="Berry C."/>
            <person name="Caballero P."/>
            <person name="Bode H.B."/>
            <person name="Del Valle E.E."/>
        </authorList>
    </citation>
    <scope>NUCLEOTIDE SEQUENCE [LARGE SCALE GENOMIC DNA]</scope>
    <source>
        <strain evidence="3">12</strain>
    </source>
</reference>
<comment type="caution">
    <text evidence="2">The sequence shown here is derived from an EMBL/GenBank/DDBJ whole genome shotgun (WGS) entry which is preliminary data.</text>
</comment>
<evidence type="ECO:0008006" key="4">
    <source>
        <dbReference type="Google" id="ProtNLM"/>
    </source>
</evidence>
<feature type="signal peptide" evidence="1">
    <location>
        <begin position="1"/>
        <end position="27"/>
    </location>
</feature>
<sequence length="214" mass="24757">MKSIKTRFISLYGLFLSFLFTSPYSFASKEHPISIDNQTNYTITVYSPPSWGRCTYKPGGNKPAITTVPPRKKGVFIWEDSDNISSCFFEEKFTSFKFITQDNKLLWTSRIGMIEQKDGYIDPSYFYGLFFEKQYCPVRLDELSPDSDEPAPPPFIKTTFNSKPIPTAPLYYMYNYRTSNMRESDSGWEIILTQPPKGTVLQDAGNPEFWTCYN</sequence>
<evidence type="ECO:0000313" key="2">
    <source>
        <dbReference type="EMBL" id="MDX7985925.1"/>
    </source>
</evidence>
<accession>A0ABU4S6Z4</accession>
<name>A0ABU4S6Z4_9GAMM</name>
<dbReference type="Proteomes" id="UP001271890">
    <property type="component" value="Unassembled WGS sequence"/>
</dbReference>